<dbReference type="HOGENOM" id="CLU_075026_0_0_6"/>
<dbReference type="KEGG" id="ppr:PBPRB1003"/>
<organism evidence="1 2">
    <name type="scientific">Photobacterium profundum (strain SS9)</name>
    <dbReference type="NCBI Taxonomy" id="298386"/>
    <lineage>
        <taxon>Bacteria</taxon>
        <taxon>Pseudomonadati</taxon>
        <taxon>Pseudomonadota</taxon>
        <taxon>Gammaproteobacteria</taxon>
        <taxon>Vibrionales</taxon>
        <taxon>Vibrionaceae</taxon>
        <taxon>Photobacterium</taxon>
    </lineage>
</organism>
<dbReference type="eggNOG" id="COG0561">
    <property type="taxonomic scope" value="Bacteria"/>
</dbReference>
<dbReference type="Proteomes" id="UP000000593">
    <property type="component" value="Chromosome 2"/>
</dbReference>
<dbReference type="GO" id="GO:0000287">
    <property type="term" value="F:magnesium ion binding"/>
    <property type="evidence" value="ECO:0007669"/>
    <property type="project" value="TreeGrafter"/>
</dbReference>
<name>Q6LIK5_PHOPR</name>
<dbReference type="InterPro" id="IPR036412">
    <property type="entry name" value="HAD-like_sf"/>
</dbReference>
<dbReference type="GO" id="GO:0005829">
    <property type="term" value="C:cytosol"/>
    <property type="evidence" value="ECO:0007669"/>
    <property type="project" value="TreeGrafter"/>
</dbReference>
<dbReference type="Pfam" id="PF08282">
    <property type="entry name" value="Hydrolase_3"/>
    <property type="match status" value="1"/>
</dbReference>
<protein>
    <recommendedName>
        <fullName evidence="3">Hydrolase</fullName>
    </recommendedName>
</protein>
<dbReference type="AlphaFoldDB" id="Q6LIK5"/>
<dbReference type="NCBIfam" id="TIGR01484">
    <property type="entry name" value="HAD-SF-IIB"/>
    <property type="match status" value="1"/>
</dbReference>
<gene>
    <name evidence="1" type="primary">RSC1263</name>
    <name evidence="1" type="ordered locus">PBPRB1003</name>
</gene>
<evidence type="ECO:0000313" key="1">
    <source>
        <dbReference type="EMBL" id="CAG22875.1"/>
    </source>
</evidence>
<dbReference type="GO" id="GO:0016791">
    <property type="term" value="F:phosphatase activity"/>
    <property type="evidence" value="ECO:0007669"/>
    <property type="project" value="TreeGrafter"/>
</dbReference>
<dbReference type="Gene3D" id="3.40.50.1000">
    <property type="entry name" value="HAD superfamily/HAD-like"/>
    <property type="match status" value="2"/>
</dbReference>
<reference evidence="2" key="1">
    <citation type="journal article" date="2005" name="Science">
        <title>Life at depth: Photobacterium profundum genome sequence and expression analysis.</title>
        <authorList>
            <person name="Vezzi A."/>
            <person name="Campanaro S."/>
            <person name="D'Angelo M."/>
            <person name="Simonato F."/>
            <person name="Vitulo N."/>
            <person name="Lauro F.M."/>
            <person name="Cestaro A."/>
            <person name="Malacrida G."/>
            <person name="Simionati B."/>
            <person name="Cannata N."/>
            <person name="Romualdi C."/>
            <person name="Bartlett D.H."/>
            <person name="Valle G."/>
        </authorList>
    </citation>
    <scope>NUCLEOTIDE SEQUENCE [LARGE SCALE GENOMIC DNA]</scope>
    <source>
        <strain evidence="2">ATCC BAA-1253 / SS9</strain>
    </source>
</reference>
<evidence type="ECO:0000313" key="2">
    <source>
        <dbReference type="Proteomes" id="UP000000593"/>
    </source>
</evidence>
<proteinExistence type="predicted"/>
<dbReference type="EMBL" id="CR378678">
    <property type="protein sequence ID" value="CAG22875.1"/>
    <property type="molecule type" value="Genomic_DNA"/>
</dbReference>
<evidence type="ECO:0008006" key="3">
    <source>
        <dbReference type="Google" id="ProtNLM"/>
    </source>
</evidence>
<accession>Q6LIK5</accession>
<dbReference type="PANTHER" id="PTHR10000">
    <property type="entry name" value="PHOSPHOSERINE PHOSPHATASE"/>
    <property type="match status" value="1"/>
</dbReference>
<keyword evidence="2" id="KW-1185">Reference proteome</keyword>
<dbReference type="InterPro" id="IPR006379">
    <property type="entry name" value="HAD-SF_hydro_IIB"/>
</dbReference>
<dbReference type="SUPFAM" id="SSF56784">
    <property type="entry name" value="HAD-like"/>
    <property type="match status" value="1"/>
</dbReference>
<dbReference type="InterPro" id="IPR023214">
    <property type="entry name" value="HAD_sf"/>
</dbReference>
<dbReference type="PANTHER" id="PTHR10000:SF8">
    <property type="entry name" value="HAD SUPERFAMILY HYDROLASE-LIKE, TYPE 3"/>
    <property type="match status" value="1"/>
</dbReference>
<dbReference type="STRING" id="298386.PBPRB1003"/>
<sequence>MYEMNSVQNELTPDWSNVEWVLTDVDDTLTWQGKLPPETLIALAELQQAGIKVVAVTGACAGWCDHIAQLWPVDAVLGENGAFIMEKQDGYLTLRADRTMNEIEQQQTKLKQQVLAILTDYPDLNLTLDQSYRLCEVAIDIGQNRPRVDDAIIEEVVAKIHALGAHATASSIHINAWYGEHSKKATSLQYLAEKGLSKYEILNLSCYVGDSMNDQLMFEALPKTVGVANIQHYWDKLSHHPSIVMNQPGGFGFAEFAKQLLDMKRR</sequence>